<accession>A0A4Y7TBU8</accession>
<evidence type="ECO:0000313" key="3">
    <source>
        <dbReference type="Proteomes" id="UP000298030"/>
    </source>
</evidence>
<evidence type="ECO:0000313" key="2">
    <source>
        <dbReference type="EMBL" id="TEB31647.1"/>
    </source>
</evidence>
<dbReference type="PANTHER" id="PTHR10963:SF24">
    <property type="entry name" value="GLYCOSIDASE C21B10.07-RELATED"/>
    <property type="match status" value="1"/>
</dbReference>
<comment type="caution">
    <text evidence="2">The sequence shown here is derived from an EMBL/GenBank/DDBJ whole genome shotgun (WGS) entry which is preliminary data.</text>
</comment>
<dbReference type="InterPro" id="IPR050546">
    <property type="entry name" value="Glycosyl_Hydrlase_16"/>
</dbReference>
<dbReference type="GO" id="GO:0009251">
    <property type="term" value="P:glucan catabolic process"/>
    <property type="evidence" value="ECO:0007669"/>
    <property type="project" value="TreeGrafter"/>
</dbReference>
<evidence type="ECO:0000256" key="1">
    <source>
        <dbReference type="SAM" id="MobiDB-lite"/>
    </source>
</evidence>
<keyword evidence="3" id="KW-1185">Reference proteome</keyword>
<gene>
    <name evidence="2" type="ORF">FA13DRAFT_1791415</name>
</gene>
<dbReference type="SUPFAM" id="SSF49899">
    <property type="entry name" value="Concanavalin A-like lectins/glucanases"/>
    <property type="match status" value="1"/>
</dbReference>
<organism evidence="2 3">
    <name type="scientific">Coprinellus micaceus</name>
    <name type="common">Glistening ink-cap mushroom</name>
    <name type="synonym">Coprinus micaceus</name>
    <dbReference type="NCBI Taxonomy" id="71717"/>
    <lineage>
        <taxon>Eukaryota</taxon>
        <taxon>Fungi</taxon>
        <taxon>Dikarya</taxon>
        <taxon>Basidiomycota</taxon>
        <taxon>Agaricomycotina</taxon>
        <taxon>Agaricomycetes</taxon>
        <taxon>Agaricomycetidae</taxon>
        <taxon>Agaricales</taxon>
        <taxon>Agaricineae</taxon>
        <taxon>Psathyrellaceae</taxon>
        <taxon>Coprinellus</taxon>
    </lineage>
</organism>
<dbReference type="EMBL" id="QPFP01000018">
    <property type="protein sequence ID" value="TEB31647.1"/>
    <property type="molecule type" value="Genomic_DNA"/>
</dbReference>
<dbReference type="OrthoDB" id="192832at2759"/>
<evidence type="ECO:0008006" key="4">
    <source>
        <dbReference type="Google" id="ProtNLM"/>
    </source>
</evidence>
<protein>
    <recommendedName>
        <fullName evidence="4">GH16 domain-containing protein</fullName>
    </recommendedName>
</protein>
<dbReference type="Proteomes" id="UP000298030">
    <property type="component" value="Unassembled WGS sequence"/>
</dbReference>
<sequence>MYFPNSPTPEPFFRNSLDERPQSTYPRNSLMHDLDHWTRHRFFRERPSNPVVELPAIWRPQLGACCPTKRPAPEYPKRSQSAIKAGLHWRTSFIGPLNSKIVKLAYMLTNVSLVCIRSISGVAAGSYVLSDSIVGTGFYDFFDWHTQPDPAPGRIEYVDQQTAKSLNLTYADGNTFVLRPKASSMLDPAGLDRKSVKILSRRPIPTMLLSSTSDTCLWAVGITWPAVWETDESNWPNEGEVDILEGANPETQNTHQQRHGCGVKLSPASYGPAFNQIGGGWYVVEGTTESIKVWFWSRDNTRTPLDVKNGSSTLNTDNYGIPAASFPNT</sequence>
<reference evidence="2 3" key="1">
    <citation type="journal article" date="2019" name="Nat. Ecol. Evol.">
        <title>Megaphylogeny resolves global patterns of mushroom evolution.</title>
        <authorList>
            <person name="Varga T."/>
            <person name="Krizsan K."/>
            <person name="Foldi C."/>
            <person name="Dima B."/>
            <person name="Sanchez-Garcia M."/>
            <person name="Sanchez-Ramirez S."/>
            <person name="Szollosi G.J."/>
            <person name="Szarkandi J.G."/>
            <person name="Papp V."/>
            <person name="Albert L."/>
            <person name="Andreopoulos W."/>
            <person name="Angelini C."/>
            <person name="Antonin V."/>
            <person name="Barry K.W."/>
            <person name="Bougher N.L."/>
            <person name="Buchanan P."/>
            <person name="Buyck B."/>
            <person name="Bense V."/>
            <person name="Catcheside P."/>
            <person name="Chovatia M."/>
            <person name="Cooper J."/>
            <person name="Damon W."/>
            <person name="Desjardin D."/>
            <person name="Finy P."/>
            <person name="Geml J."/>
            <person name="Haridas S."/>
            <person name="Hughes K."/>
            <person name="Justo A."/>
            <person name="Karasinski D."/>
            <person name="Kautmanova I."/>
            <person name="Kiss B."/>
            <person name="Kocsube S."/>
            <person name="Kotiranta H."/>
            <person name="LaButti K.M."/>
            <person name="Lechner B.E."/>
            <person name="Liimatainen K."/>
            <person name="Lipzen A."/>
            <person name="Lukacs Z."/>
            <person name="Mihaltcheva S."/>
            <person name="Morgado L.N."/>
            <person name="Niskanen T."/>
            <person name="Noordeloos M.E."/>
            <person name="Ohm R.A."/>
            <person name="Ortiz-Santana B."/>
            <person name="Ovrebo C."/>
            <person name="Racz N."/>
            <person name="Riley R."/>
            <person name="Savchenko A."/>
            <person name="Shiryaev A."/>
            <person name="Soop K."/>
            <person name="Spirin V."/>
            <person name="Szebenyi C."/>
            <person name="Tomsovsky M."/>
            <person name="Tulloss R.E."/>
            <person name="Uehling J."/>
            <person name="Grigoriev I.V."/>
            <person name="Vagvolgyi C."/>
            <person name="Papp T."/>
            <person name="Martin F.M."/>
            <person name="Miettinen O."/>
            <person name="Hibbett D.S."/>
            <person name="Nagy L.G."/>
        </authorList>
    </citation>
    <scope>NUCLEOTIDE SEQUENCE [LARGE SCALE GENOMIC DNA]</scope>
    <source>
        <strain evidence="2 3">FP101781</strain>
    </source>
</reference>
<name>A0A4Y7TBU8_COPMI</name>
<proteinExistence type="predicted"/>
<feature type="compositionally biased region" description="Pro residues" evidence="1">
    <location>
        <begin position="1"/>
        <end position="10"/>
    </location>
</feature>
<feature type="region of interest" description="Disordered" evidence="1">
    <location>
        <begin position="1"/>
        <end position="25"/>
    </location>
</feature>
<dbReference type="STRING" id="71717.A0A4Y7TBU8"/>
<dbReference type="InterPro" id="IPR013320">
    <property type="entry name" value="ConA-like_dom_sf"/>
</dbReference>
<dbReference type="Pfam" id="PF26113">
    <property type="entry name" value="GH16_XgeA"/>
    <property type="match status" value="1"/>
</dbReference>
<dbReference type="Gene3D" id="2.60.120.200">
    <property type="match status" value="2"/>
</dbReference>
<dbReference type="AlphaFoldDB" id="A0A4Y7TBU8"/>
<dbReference type="PANTHER" id="PTHR10963">
    <property type="entry name" value="GLYCOSYL HYDROLASE-RELATED"/>
    <property type="match status" value="1"/>
</dbReference>